<evidence type="ECO:0000256" key="4">
    <source>
        <dbReference type="SAM" id="MobiDB-lite"/>
    </source>
</evidence>
<feature type="non-terminal residue" evidence="5">
    <location>
        <position position="143"/>
    </location>
</feature>
<dbReference type="InterPro" id="IPR001147">
    <property type="entry name" value="Ribosomal_eL21"/>
</dbReference>
<feature type="compositionally biased region" description="Basic and acidic residues" evidence="4">
    <location>
        <begin position="104"/>
        <end position="127"/>
    </location>
</feature>
<evidence type="ECO:0000256" key="1">
    <source>
        <dbReference type="ARBA" id="ARBA00008427"/>
    </source>
</evidence>
<sequence>MPHSFGYRARTRKLFKKDHKQKGKRSVTVYQQVYRLGDYVDVVCDSSQQKGMPYKFYHGKTGKVWNVSKRAIGVLIKKVIGNREILKKIHVRIEHVRPSRCREDFLKRKRTKSESQKGQTDKIETKRKPLGPRKGYVVSVDPK</sequence>
<dbReference type="Proteomes" id="UP001439008">
    <property type="component" value="Unassembled WGS sequence"/>
</dbReference>
<evidence type="ECO:0000256" key="3">
    <source>
        <dbReference type="ARBA" id="ARBA00023274"/>
    </source>
</evidence>
<accession>A0ABV2AI64</accession>
<dbReference type="InterPro" id="IPR008991">
    <property type="entry name" value="Translation_prot_SH3-like_sf"/>
</dbReference>
<keyword evidence="3" id="KW-0687">Ribonucleoprotein</keyword>
<dbReference type="EMBL" id="JBDODL010000160">
    <property type="protein sequence ID" value="MES1918937.1"/>
    <property type="molecule type" value="Genomic_DNA"/>
</dbReference>
<dbReference type="PANTHER" id="PTHR20981">
    <property type="entry name" value="60S RIBOSOMAL PROTEIN L21"/>
    <property type="match status" value="1"/>
</dbReference>
<protein>
    <recommendedName>
        <fullName evidence="7">60S ribosomal protein L21</fullName>
    </recommendedName>
</protein>
<evidence type="ECO:0000256" key="2">
    <source>
        <dbReference type="ARBA" id="ARBA00022980"/>
    </source>
</evidence>
<name>A0ABV2AI64_9EUKA</name>
<dbReference type="Gene3D" id="6.10.250.3260">
    <property type="match status" value="1"/>
</dbReference>
<keyword evidence="2" id="KW-0689">Ribosomal protein</keyword>
<organism evidence="5 6">
    <name type="scientific">Bonamia ostreae</name>
    <dbReference type="NCBI Taxonomy" id="126728"/>
    <lineage>
        <taxon>Eukaryota</taxon>
        <taxon>Sar</taxon>
        <taxon>Rhizaria</taxon>
        <taxon>Endomyxa</taxon>
        <taxon>Ascetosporea</taxon>
        <taxon>Haplosporida</taxon>
        <taxon>Bonamia</taxon>
    </lineage>
</organism>
<proteinExistence type="inferred from homology"/>
<dbReference type="Pfam" id="PF01157">
    <property type="entry name" value="Ribosomal_L21e"/>
    <property type="match status" value="1"/>
</dbReference>
<comment type="caution">
    <text evidence="5">The sequence shown here is derived from an EMBL/GenBank/DDBJ whole genome shotgun (WGS) entry which is preliminary data.</text>
</comment>
<dbReference type="Gene3D" id="2.30.30.70">
    <property type="entry name" value="Ribosomal protein L21"/>
    <property type="match status" value="1"/>
</dbReference>
<evidence type="ECO:0000313" key="5">
    <source>
        <dbReference type="EMBL" id="MES1918937.1"/>
    </source>
</evidence>
<gene>
    <name evidence="5" type="ORF">MHBO_000824</name>
</gene>
<keyword evidence="6" id="KW-1185">Reference proteome</keyword>
<reference evidence="5 6" key="1">
    <citation type="journal article" date="2024" name="BMC Biol.">
        <title>Comparative genomics of Ascetosporea gives new insight into the evolutionary basis for animal parasitism in Rhizaria.</title>
        <authorList>
            <person name="Hiltunen Thoren M."/>
            <person name="Onut-Brannstrom I."/>
            <person name="Alfjorden A."/>
            <person name="Peckova H."/>
            <person name="Swords F."/>
            <person name="Hooper C."/>
            <person name="Holzer A.S."/>
            <person name="Bass D."/>
            <person name="Burki F."/>
        </authorList>
    </citation>
    <scope>NUCLEOTIDE SEQUENCE [LARGE SCALE GENOMIC DNA]</scope>
    <source>
        <strain evidence="5">20-A016</strain>
    </source>
</reference>
<dbReference type="SUPFAM" id="SSF50104">
    <property type="entry name" value="Translation proteins SH3-like domain"/>
    <property type="match status" value="1"/>
</dbReference>
<dbReference type="InterPro" id="IPR036948">
    <property type="entry name" value="Ribosomal_eL21_sf"/>
</dbReference>
<evidence type="ECO:0000313" key="6">
    <source>
        <dbReference type="Proteomes" id="UP001439008"/>
    </source>
</evidence>
<evidence type="ECO:0008006" key="7">
    <source>
        <dbReference type="Google" id="ProtNLM"/>
    </source>
</evidence>
<dbReference type="InterPro" id="IPR018259">
    <property type="entry name" value="Ribosomal_eL21_CS"/>
</dbReference>
<comment type="similarity">
    <text evidence="1">Belongs to the eukaryotic ribosomal protein eL21 family.</text>
</comment>
<dbReference type="PROSITE" id="PS01171">
    <property type="entry name" value="RIBOSOMAL_L21E"/>
    <property type="match status" value="1"/>
</dbReference>
<feature type="region of interest" description="Disordered" evidence="4">
    <location>
        <begin position="104"/>
        <end position="143"/>
    </location>
</feature>